<evidence type="ECO:0008006" key="4">
    <source>
        <dbReference type="Google" id="ProtNLM"/>
    </source>
</evidence>
<feature type="chain" id="PRO_5045497881" description="DUF3221 domain-containing protein" evidence="1">
    <location>
        <begin position="22"/>
        <end position="95"/>
    </location>
</feature>
<accession>A0ABW4YHY6</accession>
<dbReference type="RefSeq" id="WP_377770302.1">
    <property type="nucleotide sequence ID" value="NZ_JBHUHO010000014.1"/>
</dbReference>
<comment type="caution">
    <text evidence="2">The sequence shown here is derived from an EMBL/GenBank/DDBJ whole genome shotgun (WGS) entry which is preliminary data.</text>
</comment>
<gene>
    <name evidence="2" type="ORF">ACFSJH_05935</name>
</gene>
<evidence type="ECO:0000313" key="3">
    <source>
        <dbReference type="Proteomes" id="UP001597362"/>
    </source>
</evidence>
<sequence>MMKNLSKIIYCIVMATLFLTACQGIQSSNKGMLVESSSIVMDKYIDKNGEHYIATENNASKKKVTKTKFQDEEVWARIELGDYITINHDKDVENM</sequence>
<dbReference type="EMBL" id="JBHUHO010000014">
    <property type="protein sequence ID" value="MFD2115272.1"/>
    <property type="molecule type" value="Genomic_DNA"/>
</dbReference>
<name>A0ABW4YHY6_9BACL</name>
<keyword evidence="3" id="KW-1185">Reference proteome</keyword>
<protein>
    <recommendedName>
        <fullName evidence="4">DUF3221 domain-containing protein</fullName>
    </recommendedName>
</protein>
<evidence type="ECO:0000313" key="2">
    <source>
        <dbReference type="EMBL" id="MFD2115272.1"/>
    </source>
</evidence>
<dbReference type="Proteomes" id="UP001597362">
    <property type="component" value="Unassembled WGS sequence"/>
</dbReference>
<organism evidence="2 3">
    <name type="scientific">Paenibacillus yanchengensis</name>
    <dbReference type="NCBI Taxonomy" id="2035833"/>
    <lineage>
        <taxon>Bacteria</taxon>
        <taxon>Bacillati</taxon>
        <taxon>Bacillota</taxon>
        <taxon>Bacilli</taxon>
        <taxon>Bacillales</taxon>
        <taxon>Paenibacillaceae</taxon>
        <taxon>Paenibacillus</taxon>
    </lineage>
</organism>
<dbReference type="PROSITE" id="PS51257">
    <property type="entry name" value="PROKAR_LIPOPROTEIN"/>
    <property type="match status" value="1"/>
</dbReference>
<proteinExistence type="predicted"/>
<keyword evidence="1" id="KW-0732">Signal</keyword>
<reference evidence="3" key="1">
    <citation type="journal article" date="2019" name="Int. J. Syst. Evol. Microbiol.">
        <title>The Global Catalogue of Microorganisms (GCM) 10K type strain sequencing project: providing services to taxonomists for standard genome sequencing and annotation.</title>
        <authorList>
            <consortium name="The Broad Institute Genomics Platform"/>
            <consortium name="The Broad Institute Genome Sequencing Center for Infectious Disease"/>
            <person name="Wu L."/>
            <person name="Ma J."/>
        </authorList>
    </citation>
    <scope>NUCLEOTIDE SEQUENCE [LARGE SCALE GENOMIC DNA]</scope>
    <source>
        <strain evidence="3">GH52</strain>
    </source>
</reference>
<evidence type="ECO:0000256" key="1">
    <source>
        <dbReference type="SAM" id="SignalP"/>
    </source>
</evidence>
<feature type="signal peptide" evidence="1">
    <location>
        <begin position="1"/>
        <end position="21"/>
    </location>
</feature>